<gene>
    <name evidence="1" type="ORF">F0M16_21280</name>
</gene>
<reference evidence="1 2" key="1">
    <citation type="submission" date="2019-09" db="EMBL/GenBank/DDBJ databases">
        <authorList>
            <person name="Kritzky A."/>
            <person name="Schelkanova E.Y."/>
            <person name="Alkhova Z.V."/>
            <person name="Smirnova N.I."/>
        </authorList>
    </citation>
    <scope>NUCLEOTIDE SEQUENCE [LARGE SCALE GENOMIC DNA]</scope>
    <source>
        <strain evidence="1 2">M1526</strain>
    </source>
</reference>
<comment type="caution">
    <text evidence="1">The sequence shown here is derived from an EMBL/GenBank/DDBJ whole genome shotgun (WGS) entry which is preliminary data.</text>
</comment>
<name>A0A5B1BZW2_VIBCL</name>
<dbReference type="EMBL" id="VUAA01000041">
    <property type="protein sequence ID" value="KAA1252734.1"/>
    <property type="molecule type" value="Genomic_DNA"/>
</dbReference>
<sequence>MNRNKYLVKKLNALGLNETEEGVFVTSNEKRTITFSLNTENPLKSSLSVSKSLDSKPATFDLKDIPKAHTLMHMKPNDMTSDDFFDAIKELGSIYESVRT</sequence>
<evidence type="ECO:0000313" key="2">
    <source>
        <dbReference type="Proteomes" id="UP000323225"/>
    </source>
</evidence>
<proteinExistence type="predicted"/>
<accession>A0A5B1BZW2</accession>
<dbReference type="AlphaFoldDB" id="A0A5B1BZW2"/>
<protein>
    <submittedName>
        <fullName evidence="1">Uncharacterized protein</fullName>
    </submittedName>
</protein>
<organism evidence="1 2">
    <name type="scientific">Vibrio cholerae</name>
    <dbReference type="NCBI Taxonomy" id="666"/>
    <lineage>
        <taxon>Bacteria</taxon>
        <taxon>Pseudomonadati</taxon>
        <taxon>Pseudomonadota</taxon>
        <taxon>Gammaproteobacteria</taxon>
        <taxon>Vibrionales</taxon>
        <taxon>Vibrionaceae</taxon>
        <taxon>Vibrio</taxon>
    </lineage>
</organism>
<dbReference type="Proteomes" id="UP000323225">
    <property type="component" value="Unassembled WGS sequence"/>
</dbReference>
<evidence type="ECO:0000313" key="1">
    <source>
        <dbReference type="EMBL" id="KAA1252734.1"/>
    </source>
</evidence>